<dbReference type="RefSeq" id="WP_103052290.1">
    <property type="nucleotide sequence ID" value="NZ_POWF01000006.1"/>
</dbReference>
<comment type="similarity">
    <text evidence="1">Belongs to the esterase D family.</text>
</comment>
<dbReference type="PANTHER" id="PTHR40841">
    <property type="entry name" value="SIDEROPHORE TRIACETYLFUSARININE C ESTERASE"/>
    <property type="match status" value="1"/>
</dbReference>
<evidence type="ECO:0000256" key="2">
    <source>
        <dbReference type="ARBA" id="ARBA00022801"/>
    </source>
</evidence>
<dbReference type="Gene3D" id="3.40.50.1820">
    <property type="entry name" value="alpha/beta hydrolase"/>
    <property type="match status" value="1"/>
</dbReference>
<keyword evidence="2" id="KW-0378">Hydrolase</keyword>
<keyword evidence="6" id="KW-1185">Reference proteome</keyword>
<evidence type="ECO:0000313" key="5">
    <source>
        <dbReference type="EMBL" id="PNQ72763.1"/>
    </source>
</evidence>
<dbReference type="Proteomes" id="UP000236641">
    <property type="component" value="Unassembled WGS sequence"/>
</dbReference>
<evidence type="ECO:0000256" key="3">
    <source>
        <dbReference type="PROSITE-ProRule" id="PRU00339"/>
    </source>
</evidence>
<dbReference type="InterPro" id="IPR011990">
    <property type="entry name" value="TPR-like_helical_dom_sf"/>
</dbReference>
<accession>A0A2K1DXM1</accession>
<gene>
    <name evidence="5" type="ORF">C1T31_09625</name>
</gene>
<evidence type="ECO:0000256" key="1">
    <source>
        <dbReference type="ARBA" id="ARBA00005622"/>
    </source>
</evidence>
<keyword evidence="3" id="KW-0802">TPR repeat</keyword>
<name>A0A2K1DXM1_9FLAO</name>
<organism evidence="5 6">
    <name type="scientific">Hanstruepera neustonica</name>
    <dbReference type="NCBI Taxonomy" id="1445657"/>
    <lineage>
        <taxon>Bacteria</taxon>
        <taxon>Pseudomonadati</taxon>
        <taxon>Bacteroidota</taxon>
        <taxon>Flavobacteriia</taxon>
        <taxon>Flavobacteriales</taxon>
        <taxon>Flavobacteriaceae</taxon>
        <taxon>Hanstruepera</taxon>
    </lineage>
</organism>
<dbReference type="InterPro" id="IPR019734">
    <property type="entry name" value="TPR_rpt"/>
</dbReference>
<dbReference type="InterPro" id="IPR029058">
    <property type="entry name" value="AB_hydrolase_fold"/>
</dbReference>
<evidence type="ECO:0000256" key="4">
    <source>
        <dbReference type="SAM" id="SignalP"/>
    </source>
</evidence>
<feature type="repeat" description="TPR" evidence="3">
    <location>
        <begin position="371"/>
        <end position="404"/>
    </location>
</feature>
<sequence>MKITINKRRTVLVLLLSMCYGVITGQTNAYLSQVGKKDSLYSQVLKESRTIYVQLPESYHANPNQKYPVVYILDGEVFLPTLTDVHHYYSGGFMPEMVLVGISNAENRTRDLTTSKITEMYGMPYKEEHGEAKNFLKFIETELIPYVETSYPVTNYRTLIGHSYGGLFTVYSLVHRPKLFANYLAIDPSLDWDDQKLVKEAKAILPQKDLSNKTLFMSLNGQLNMLDETVTIDNVMEDTSDFTIFARSNVGLKQFIQENKQNNLQFTWQFYPKEIHGTIPQPSIKDGMIALFEWFQMENTYAINNPETPIEALEGIIEHRADKLESHFGYAVPPYPEELLNMSGYMNMDMGQLDKSKLYFEKAMEYYPNSANAYDSMADYYEFQKDYTNALKYVSKAYEISGSEYHGERMAKFKM</sequence>
<dbReference type="InterPro" id="IPR000801">
    <property type="entry name" value="Esterase-like"/>
</dbReference>
<feature type="repeat" description="TPR" evidence="3">
    <location>
        <begin position="337"/>
        <end position="370"/>
    </location>
</feature>
<dbReference type="InterPro" id="IPR052558">
    <property type="entry name" value="Siderophore_Hydrolase_D"/>
</dbReference>
<comment type="caution">
    <text evidence="5">The sequence shown here is derived from an EMBL/GenBank/DDBJ whole genome shotgun (WGS) entry which is preliminary data.</text>
</comment>
<dbReference type="Pfam" id="PF00756">
    <property type="entry name" value="Esterase"/>
    <property type="match status" value="1"/>
</dbReference>
<dbReference type="Pfam" id="PF13181">
    <property type="entry name" value="TPR_8"/>
    <property type="match status" value="2"/>
</dbReference>
<dbReference type="GO" id="GO:0016788">
    <property type="term" value="F:hydrolase activity, acting on ester bonds"/>
    <property type="evidence" value="ECO:0007669"/>
    <property type="project" value="TreeGrafter"/>
</dbReference>
<dbReference type="AlphaFoldDB" id="A0A2K1DXM1"/>
<keyword evidence="4" id="KW-0732">Signal</keyword>
<feature type="chain" id="PRO_5014383316" evidence="4">
    <location>
        <begin position="30"/>
        <end position="415"/>
    </location>
</feature>
<dbReference type="SUPFAM" id="SSF48452">
    <property type="entry name" value="TPR-like"/>
    <property type="match status" value="1"/>
</dbReference>
<proteinExistence type="inferred from homology"/>
<dbReference type="PROSITE" id="PS50005">
    <property type="entry name" value="TPR"/>
    <property type="match status" value="2"/>
</dbReference>
<dbReference type="OrthoDB" id="9784036at2"/>
<evidence type="ECO:0000313" key="6">
    <source>
        <dbReference type="Proteomes" id="UP000236641"/>
    </source>
</evidence>
<dbReference type="EMBL" id="POWF01000006">
    <property type="protein sequence ID" value="PNQ72763.1"/>
    <property type="molecule type" value="Genomic_DNA"/>
</dbReference>
<dbReference type="SUPFAM" id="SSF53474">
    <property type="entry name" value="alpha/beta-Hydrolases"/>
    <property type="match status" value="1"/>
</dbReference>
<dbReference type="PANTHER" id="PTHR40841:SF2">
    <property type="entry name" value="SIDEROPHORE-DEGRADING ESTERASE (EUROFUNG)"/>
    <property type="match status" value="1"/>
</dbReference>
<protein>
    <submittedName>
        <fullName evidence="5">Esterase</fullName>
    </submittedName>
</protein>
<feature type="signal peptide" evidence="4">
    <location>
        <begin position="1"/>
        <end position="29"/>
    </location>
</feature>
<reference evidence="5 6" key="1">
    <citation type="submission" date="2018-01" db="EMBL/GenBank/DDBJ databases">
        <title>The draft genome of Hanstruepera neustonica JCM19743.</title>
        <authorList>
            <person name="He R.-H."/>
            <person name="Du Z.-J."/>
        </authorList>
    </citation>
    <scope>NUCLEOTIDE SEQUENCE [LARGE SCALE GENOMIC DNA]</scope>
    <source>
        <strain evidence="5 6">JCM19743</strain>
    </source>
</reference>
<dbReference type="SMART" id="SM00028">
    <property type="entry name" value="TPR"/>
    <property type="match status" value="2"/>
</dbReference>